<dbReference type="Proteomes" id="UP000193411">
    <property type="component" value="Unassembled WGS sequence"/>
</dbReference>
<dbReference type="EMBL" id="MCFL01000034">
    <property type="protein sequence ID" value="ORZ33606.1"/>
    <property type="molecule type" value="Genomic_DNA"/>
</dbReference>
<protein>
    <submittedName>
        <fullName evidence="2">Uncharacterized protein</fullName>
    </submittedName>
</protein>
<keyword evidence="3" id="KW-1185">Reference proteome</keyword>
<accession>A0A1Y2HG93</accession>
<organism evidence="2 3">
    <name type="scientific">Catenaria anguillulae PL171</name>
    <dbReference type="NCBI Taxonomy" id="765915"/>
    <lineage>
        <taxon>Eukaryota</taxon>
        <taxon>Fungi</taxon>
        <taxon>Fungi incertae sedis</taxon>
        <taxon>Blastocladiomycota</taxon>
        <taxon>Blastocladiomycetes</taxon>
        <taxon>Blastocladiales</taxon>
        <taxon>Catenariaceae</taxon>
        <taxon>Catenaria</taxon>
    </lineage>
</organism>
<name>A0A1Y2HG93_9FUNG</name>
<proteinExistence type="predicted"/>
<evidence type="ECO:0000256" key="1">
    <source>
        <dbReference type="SAM" id="MobiDB-lite"/>
    </source>
</evidence>
<gene>
    <name evidence="2" type="ORF">BCR44DRAFT_1514562</name>
</gene>
<evidence type="ECO:0000313" key="2">
    <source>
        <dbReference type="EMBL" id="ORZ33606.1"/>
    </source>
</evidence>
<feature type="non-terminal residue" evidence="2">
    <location>
        <position position="1"/>
    </location>
</feature>
<feature type="region of interest" description="Disordered" evidence="1">
    <location>
        <begin position="37"/>
        <end position="56"/>
    </location>
</feature>
<dbReference type="AlphaFoldDB" id="A0A1Y2HG93"/>
<reference evidence="2 3" key="1">
    <citation type="submission" date="2016-07" db="EMBL/GenBank/DDBJ databases">
        <title>Pervasive Adenine N6-methylation of Active Genes in Fungi.</title>
        <authorList>
            <consortium name="DOE Joint Genome Institute"/>
            <person name="Mondo S.J."/>
            <person name="Dannebaum R.O."/>
            <person name="Kuo R.C."/>
            <person name="Labutti K."/>
            <person name="Haridas S."/>
            <person name="Kuo A."/>
            <person name="Salamov A."/>
            <person name="Ahrendt S.R."/>
            <person name="Lipzen A."/>
            <person name="Sullivan W."/>
            <person name="Andreopoulos W.B."/>
            <person name="Clum A."/>
            <person name="Lindquist E."/>
            <person name="Daum C."/>
            <person name="Ramamoorthy G.K."/>
            <person name="Gryganskyi A."/>
            <person name="Culley D."/>
            <person name="Magnuson J.K."/>
            <person name="James T.Y."/>
            <person name="O'Malley M.A."/>
            <person name="Stajich J.E."/>
            <person name="Spatafora J.W."/>
            <person name="Visel A."/>
            <person name="Grigoriev I.V."/>
        </authorList>
    </citation>
    <scope>NUCLEOTIDE SEQUENCE [LARGE SCALE GENOMIC DNA]</scope>
    <source>
        <strain evidence="2 3">PL171</strain>
    </source>
</reference>
<evidence type="ECO:0000313" key="3">
    <source>
        <dbReference type="Proteomes" id="UP000193411"/>
    </source>
</evidence>
<comment type="caution">
    <text evidence="2">The sequence shown here is derived from an EMBL/GenBank/DDBJ whole genome shotgun (WGS) entry which is preliminary data.</text>
</comment>
<sequence length="77" mass="8506">RCNCTGRYQYPHTTRRSAQHLHTLTPTLHAVTAAPPASLHDLTPGAHPQPTPNLTPAPHILAFSRSHTVFTYRDTLS</sequence>